<dbReference type="InterPro" id="IPR036397">
    <property type="entry name" value="RNaseH_sf"/>
</dbReference>
<dbReference type="Gene3D" id="3.30.420.10">
    <property type="entry name" value="Ribonuclease H-like superfamily/Ribonuclease H"/>
    <property type="match status" value="1"/>
</dbReference>
<dbReference type="PANTHER" id="PTHR23044:SF61">
    <property type="entry name" value="3'-5' EXORIBONUCLEASE 1-RELATED"/>
    <property type="match status" value="1"/>
</dbReference>
<dbReference type="eggNOG" id="COG5018">
    <property type="taxonomic scope" value="Bacteria"/>
</dbReference>
<dbReference type="InterPro" id="IPR051274">
    <property type="entry name" value="3-5_Exoribonuclease"/>
</dbReference>
<accession>A1ZST4</accession>
<evidence type="ECO:0000256" key="1">
    <source>
        <dbReference type="ARBA" id="ARBA00022722"/>
    </source>
</evidence>
<keyword evidence="1" id="KW-0540">Nuclease</keyword>
<evidence type="ECO:0000259" key="4">
    <source>
        <dbReference type="SMART" id="SM00479"/>
    </source>
</evidence>
<dbReference type="Proteomes" id="UP000004095">
    <property type="component" value="Unassembled WGS sequence"/>
</dbReference>
<keyword evidence="6" id="KW-1185">Reference proteome</keyword>
<dbReference type="PANTHER" id="PTHR23044">
    <property type="entry name" value="3'-5' EXONUCLEASE ERI1-RELATED"/>
    <property type="match status" value="1"/>
</dbReference>
<reference evidence="5 6" key="1">
    <citation type="submission" date="2007-01" db="EMBL/GenBank/DDBJ databases">
        <authorList>
            <person name="Haygood M."/>
            <person name="Podell S."/>
            <person name="Anderson C."/>
            <person name="Hopkinson B."/>
            <person name="Roe K."/>
            <person name="Barbeau K."/>
            <person name="Gaasterland T."/>
            <person name="Ferriera S."/>
            <person name="Johnson J."/>
            <person name="Kravitz S."/>
            <person name="Beeson K."/>
            <person name="Sutton G."/>
            <person name="Rogers Y.-H."/>
            <person name="Friedman R."/>
            <person name="Frazier M."/>
            <person name="Venter J.C."/>
        </authorList>
    </citation>
    <scope>NUCLEOTIDE SEQUENCE [LARGE SCALE GENOMIC DNA]</scope>
    <source>
        <strain evidence="5 6">ATCC 23134</strain>
    </source>
</reference>
<comment type="caution">
    <text evidence="5">The sequence shown here is derived from an EMBL/GenBank/DDBJ whole genome shotgun (WGS) entry which is preliminary data.</text>
</comment>
<dbReference type="InterPro" id="IPR013520">
    <property type="entry name" value="Ribonucl_H"/>
</dbReference>
<dbReference type="SMART" id="SM00479">
    <property type="entry name" value="EXOIII"/>
    <property type="match status" value="1"/>
</dbReference>
<gene>
    <name evidence="5" type="ORF">M23134_01668</name>
</gene>
<dbReference type="RefSeq" id="WP_002700722.1">
    <property type="nucleotide sequence ID" value="NZ_AAWS01000033.1"/>
</dbReference>
<dbReference type="AlphaFoldDB" id="A1ZST4"/>
<dbReference type="OrthoDB" id="159416at2"/>
<evidence type="ECO:0000313" key="5">
    <source>
        <dbReference type="EMBL" id="EAY26498.1"/>
    </source>
</evidence>
<dbReference type="SUPFAM" id="SSF53098">
    <property type="entry name" value="Ribonuclease H-like"/>
    <property type="match status" value="1"/>
</dbReference>
<dbReference type="GO" id="GO:0006259">
    <property type="term" value="P:DNA metabolic process"/>
    <property type="evidence" value="ECO:0007669"/>
    <property type="project" value="UniProtKB-ARBA"/>
</dbReference>
<proteinExistence type="predicted"/>
<keyword evidence="3 5" id="KW-0269">Exonuclease</keyword>
<feature type="domain" description="Exonuclease" evidence="4">
    <location>
        <begin position="2"/>
        <end position="181"/>
    </location>
</feature>
<dbReference type="EC" id="3.1.-.-" evidence="5"/>
<evidence type="ECO:0000256" key="2">
    <source>
        <dbReference type="ARBA" id="ARBA00022801"/>
    </source>
</evidence>
<protein>
    <submittedName>
        <fullName evidence="5">3'-5' exonuclease eri-1</fullName>
        <ecNumber evidence="5">3.1.-.-</ecNumber>
    </submittedName>
</protein>
<dbReference type="InterPro" id="IPR047201">
    <property type="entry name" value="ERI-1_3'hExo-like"/>
</dbReference>
<name>A1ZST4_MICM2</name>
<dbReference type="GO" id="GO:0000175">
    <property type="term" value="F:3'-5'-RNA exonuclease activity"/>
    <property type="evidence" value="ECO:0007669"/>
    <property type="project" value="InterPro"/>
</dbReference>
<sequence length="185" mass="21390">MVYVIVDLEATCWETRENRANETIEIGAVCIGNEGKWVDEFDTFVKPVTHPVLSEFCTQLTSITQEMVDDAPLFPEALDDFQQWINNCANGDQYVLCSWGYYDRVQFKNDCLLHNLPTQWLASHISLKHQYADIKNMRRPIGMKKALQKEGLFLSGTHHRGIDDAKNIADIFLIYQDFWTMPPNN</sequence>
<dbReference type="EMBL" id="AAWS01000033">
    <property type="protein sequence ID" value="EAY26498.1"/>
    <property type="molecule type" value="Genomic_DNA"/>
</dbReference>
<dbReference type="Pfam" id="PF00929">
    <property type="entry name" value="RNase_T"/>
    <property type="match status" value="1"/>
</dbReference>
<organism evidence="5 6">
    <name type="scientific">Microscilla marina ATCC 23134</name>
    <dbReference type="NCBI Taxonomy" id="313606"/>
    <lineage>
        <taxon>Bacteria</taxon>
        <taxon>Pseudomonadati</taxon>
        <taxon>Bacteroidota</taxon>
        <taxon>Cytophagia</taxon>
        <taxon>Cytophagales</taxon>
        <taxon>Microscillaceae</taxon>
        <taxon>Microscilla</taxon>
    </lineage>
</organism>
<keyword evidence="2 5" id="KW-0378">Hydrolase</keyword>
<evidence type="ECO:0000313" key="6">
    <source>
        <dbReference type="Proteomes" id="UP000004095"/>
    </source>
</evidence>
<dbReference type="CDD" id="cd06133">
    <property type="entry name" value="ERI-1_3'hExo_like"/>
    <property type="match status" value="1"/>
</dbReference>
<evidence type="ECO:0000256" key="3">
    <source>
        <dbReference type="ARBA" id="ARBA00022839"/>
    </source>
</evidence>
<dbReference type="InterPro" id="IPR012337">
    <property type="entry name" value="RNaseH-like_sf"/>
</dbReference>
<dbReference type="GO" id="GO:0003676">
    <property type="term" value="F:nucleic acid binding"/>
    <property type="evidence" value="ECO:0007669"/>
    <property type="project" value="InterPro"/>
</dbReference>